<sequence>MNSATTNETAAATDAPAAGTAPTPAGWWRRNAFWLLGTAVLGAWAMIVPYREALQSYRQRHPEQAIVAARGQWVAFEGARWRLVDAQALAPRDPRLRGPLRKDAGVLLATFEVIADSGTVAKDLDRCKGRIADASGRQWEANPAGLPRLGGDKLPDTCGTGYGADFKPISALPGRPFAFRHAYLLPRKERLDGLTLRIEFPTSPTAQGRYLSFAL</sequence>
<proteinExistence type="predicted"/>
<dbReference type="AlphaFoldDB" id="A0AAU8MVF6"/>
<evidence type="ECO:0000313" key="3">
    <source>
        <dbReference type="EMBL" id="XCO76586.1"/>
    </source>
</evidence>
<name>A0AAU8MVF6_9GAMM</name>
<keyword evidence="2" id="KW-0472">Membrane</keyword>
<keyword evidence="2" id="KW-1133">Transmembrane helix</keyword>
<feature type="transmembrane region" description="Helical" evidence="2">
    <location>
        <begin position="32"/>
        <end position="50"/>
    </location>
</feature>
<reference evidence="3" key="1">
    <citation type="submission" date="2024-06" db="EMBL/GenBank/DDBJ databases">
        <authorList>
            <person name="Li S."/>
        </authorList>
    </citation>
    <scope>NUCLEOTIDE SEQUENCE</scope>
    <source>
        <strain evidence="3">SR10</strain>
    </source>
</reference>
<evidence type="ECO:0000256" key="2">
    <source>
        <dbReference type="SAM" id="Phobius"/>
    </source>
</evidence>
<dbReference type="EMBL" id="CP159925">
    <property type="protein sequence ID" value="XCO76586.1"/>
    <property type="molecule type" value="Genomic_DNA"/>
</dbReference>
<keyword evidence="2" id="KW-0812">Transmembrane</keyword>
<organism evidence="3">
    <name type="scientific">Lysobacter firmicutimachus</name>
    <dbReference type="NCBI Taxonomy" id="1792846"/>
    <lineage>
        <taxon>Bacteria</taxon>
        <taxon>Pseudomonadati</taxon>
        <taxon>Pseudomonadota</taxon>
        <taxon>Gammaproteobacteria</taxon>
        <taxon>Lysobacterales</taxon>
        <taxon>Lysobacteraceae</taxon>
        <taxon>Lysobacter</taxon>
    </lineage>
</organism>
<protein>
    <submittedName>
        <fullName evidence="3">Uncharacterized protein</fullName>
    </submittedName>
</protein>
<dbReference type="RefSeq" id="WP_064747125.1">
    <property type="nucleotide sequence ID" value="NZ_CP159925.1"/>
</dbReference>
<feature type="region of interest" description="Disordered" evidence="1">
    <location>
        <begin position="1"/>
        <end position="21"/>
    </location>
</feature>
<evidence type="ECO:0000256" key="1">
    <source>
        <dbReference type="SAM" id="MobiDB-lite"/>
    </source>
</evidence>
<accession>A0AAU8MVF6</accession>
<gene>
    <name evidence="3" type="ORF">ABU614_07335</name>
</gene>